<dbReference type="OrthoDB" id="3132420at2759"/>
<dbReference type="Proteomes" id="UP000219338">
    <property type="component" value="Unassembled WGS sequence"/>
</dbReference>
<feature type="domain" description="DUF6593" evidence="1">
    <location>
        <begin position="55"/>
        <end position="165"/>
    </location>
</feature>
<dbReference type="OMA" id="WENAGQI"/>
<dbReference type="EMBL" id="FUEG01000003">
    <property type="protein sequence ID" value="SJL01654.1"/>
    <property type="molecule type" value="Genomic_DNA"/>
</dbReference>
<dbReference type="InterPro" id="IPR046528">
    <property type="entry name" value="DUF6593"/>
</dbReference>
<reference evidence="3" key="1">
    <citation type="journal article" date="2017" name="Nat. Ecol. Evol.">
        <title>Genome expansion and lineage-specific genetic innovations in the forest pathogenic fungi Armillaria.</title>
        <authorList>
            <person name="Sipos G."/>
            <person name="Prasanna A.N."/>
            <person name="Walter M.C."/>
            <person name="O'Connor E."/>
            <person name="Balint B."/>
            <person name="Krizsan K."/>
            <person name="Kiss B."/>
            <person name="Hess J."/>
            <person name="Varga T."/>
            <person name="Slot J."/>
            <person name="Riley R."/>
            <person name="Boka B."/>
            <person name="Rigling D."/>
            <person name="Barry K."/>
            <person name="Lee J."/>
            <person name="Mihaltcheva S."/>
            <person name="LaButti K."/>
            <person name="Lipzen A."/>
            <person name="Waldron R."/>
            <person name="Moloney N.M."/>
            <person name="Sperisen C."/>
            <person name="Kredics L."/>
            <person name="Vagvoelgyi C."/>
            <person name="Patrignani A."/>
            <person name="Fitzpatrick D."/>
            <person name="Nagy I."/>
            <person name="Doyle S."/>
            <person name="Anderson J.B."/>
            <person name="Grigoriev I.V."/>
            <person name="Gueldener U."/>
            <person name="Muensterkoetter M."/>
            <person name="Nagy L.G."/>
        </authorList>
    </citation>
    <scope>NUCLEOTIDE SEQUENCE [LARGE SCALE GENOMIC DNA]</scope>
    <source>
        <strain evidence="3">C18/9</strain>
    </source>
</reference>
<keyword evidence="3" id="KW-1185">Reference proteome</keyword>
<sequence length="175" mass="20200">MSSATDICLRFEFSASSNSDMRTFKVYRLPDSASSSVIELYRFYHPVTGLVAGLTTFHRQNLITNIFETAGQIEWLSNSNATVQFGINQYHIRELRKPKKSNSQSRRFKVGGSEYKWKIADNNTDLFCVDSRGKTVATWLQEELTLRIATRVESILDRIVVTCFLHLWVRHLGDW</sequence>
<proteinExistence type="predicted"/>
<dbReference type="Pfam" id="PF20236">
    <property type="entry name" value="DUF6593"/>
    <property type="match status" value="1"/>
</dbReference>
<organism evidence="2 3">
    <name type="scientific">Armillaria ostoyae</name>
    <name type="common">Armillaria root rot fungus</name>
    <dbReference type="NCBI Taxonomy" id="47428"/>
    <lineage>
        <taxon>Eukaryota</taxon>
        <taxon>Fungi</taxon>
        <taxon>Dikarya</taxon>
        <taxon>Basidiomycota</taxon>
        <taxon>Agaricomycotina</taxon>
        <taxon>Agaricomycetes</taxon>
        <taxon>Agaricomycetidae</taxon>
        <taxon>Agaricales</taxon>
        <taxon>Marasmiineae</taxon>
        <taxon>Physalacriaceae</taxon>
        <taxon>Armillaria</taxon>
    </lineage>
</organism>
<dbReference type="AlphaFoldDB" id="A0A284QYV1"/>
<evidence type="ECO:0000313" key="2">
    <source>
        <dbReference type="EMBL" id="SJL01654.1"/>
    </source>
</evidence>
<evidence type="ECO:0000259" key="1">
    <source>
        <dbReference type="Pfam" id="PF20236"/>
    </source>
</evidence>
<gene>
    <name evidence="2" type="ORF">ARMOST_04977</name>
</gene>
<protein>
    <recommendedName>
        <fullName evidence="1">DUF6593 domain-containing protein</fullName>
    </recommendedName>
</protein>
<accession>A0A284QYV1</accession>
<name>A0A284QYV1_ARMOS</name>
<evidence type="ECO:0000313" key="3">
    <source>
        <dbReference type="Proteomes" id="UP000219338"/>
    </source>
</evidence>